<organism evidence="1 2">
    <name type="scientific">Smittium simulii</name>
    <dbReference type="NCBI Taxonomy" id="133385"/>
    <lineage>
        <taxon>Eukaryota</taxon>
        <taxon>Fungi</taxon>
        <taxon>Fungi incertae sedis</taxon>
        <taxon>Zoopagomycota</taxon>
        <taxon>Kickxellomycotina</taxon>
        <taxon>Harpellomycetes</taxon>
        <taxon>Harpellales</taxon>
        <taxon>Legeriomycetaceae</taxon>
        <taxon>Smittium</taxon>
    </lineage>
</organism>
<dbReference type="STRING" id="133385.A0A2T9YN49"/>
<evidence type="ECO:0000313" key="1">
    <source>
        <dbReference type="EMBL" id="PVU93739.1"/>
    </source>
</evidence>
<dbReference type="SUPFAM" id="SSF52047">
    <property type="entry name" value="RNI-like"/>
    <property type="match status" value="1"/>
</dbReference>
<sequence length="599" mass="69162">MNDSIEEEKLKNLIFAGKRCIRAEKCNDSIEIFTDLKLYDKALNDAQNAILLDPRNSHIHWLASKIMCGIPNKPSYISEMQSGEVNYDETSPNYNSLKELLDLYTNEKLTENKKFDILLDIPIEVAMLILSYFSIPELLSLKRDYTANSNAIKDHSKKNYDMSFSKNTTINCFKNNCYNLYFANILIDNQKSRNLGSGFISALTKKSHPRLSTFCVSRLTKITENSKILALIGTFLQTNHLTKLCFSYTSLITCRIVYNIALKCTNLKILDLFSTPNVDWEKILTRIAAHTNNYFFKNLEDLYVENQLKDYILISNRMSQLGITFKKIKTLSLAWNINKRSIMGLSLDIFDIFDIYYEAYSTTFDLSFSAFPNIAHVCLDGFFEIYKPVLSFGHTSTDVVPKHSKKLKCLNIKNVWHLQDYFIESILNVSSFLAVLNLSGCSCLSASFINLLIQQCSQHLEIIELARTNADSSTQLTIAKFMPKCIRRINLDQTLSTGESIKPHQENKIKKLDMLNFESRAPKIKLSELKKPKAQDTQIINIQPTYRIIKFKRSDITISILGCNRIWPEDVMLCKIELCDTFTRLVYNFNEREHFFDYY</sequence>
<dbReference type="Proteomes" id="UP000245383">
    <property type="component" value="Unassembled WGS sequence"/>
</dbReference>
<gene>
    <name evidence="1" type="ORF">BB561_003070</name>
</gene>
<comment type="caution">
    <text evidence="1">The sequence shown here is derived from an EMBL/GenBank/DDBJ whole genome shotgun (WGS) entry which is preliminary data.</text>
</comment>
<protein>
    <submittedName>
        <fullName evidence="1">Uncharacterized protein</fullName>
    </submittedName>
</protein>
<evidence type="ECO:0000313" key="2">
    <source>
        <dbReference type="Proteomes" id="UP000245383"/>
    </source>
</evidence>
<name>A0A2T9YN49_9FUNG</name>
<reference evidence="1 2" key="1">
    <citation type="journal article" date="2018" name="MBio">
        <title>Comparative Genomics Reveals the Core Gene Toolbox for the Fungus-Insect Symbiosis.</title>
        <authorList>
            <person name="Wang Y."/>
            <person name="Stata M."/>
            <person name="Wang W."/>
            <person name="Stajich J.E."/>
            <person name="White M.M."/>
            <person name="Moncalvo J.M."/>
        </authorList>
    </citation>
    <scope>NUCLEOTIDE SEQUENCE [LARGE SCALE GENOMIC DNA]</scope>
    <source>
        <strain evidence="1 2">SWE-8-4</strain>
    </source>
</reference>
<dbReference type="AlphaFoldDB" id="A0A2T9YN49"/>
<dbReference type="Gene3D" id="3.80.10.10">
    <property type="entry name" value="Ribonuclease Inhibitor"/>
    <property type="match status" value="1"/>
</dbReference>
<accession>A0A2T9YN49</accession>
<dbReference type="EMBL" id="MBFR01000117">
    <property type="protein sequence ID" value="PVU93739.1"/>
    <property type="molecule type" value="Genomic_DNA"/>
</dbReference>
<proteinExistence type="predicted"/>
<dbReference type="InterPro" id="IPR032675">
    <property type="entry name" value="LRR_dom_sf"/>
</dbReference>
<keyword evidence="2" id="KW-1185">Reference proteome</keyword>